<evidence type="ECO:0000313" key="3">
    <source>
        <dbReference type="Proteomes" id="UP001521785"/>
    </source>
</evidence>
<accession>A0ABR3RUJ9</accession>
<evidence type="ECO:0000256" key="1">
    <source>
        <dbReference type="ARBA" id="ARBA00023242"/>
    </source>
</evidence>
<reference evidence="2 3" key="1">
    <citation type="submission" date="2024-02" db="EMBL/GenBank/DDBJ databases">
        <title>De novo assembly and annotation of 12 fungi associated with fruit tree decline syndrome in Ontario, Canada.</title>
        <authorList>
            <person name="Sulman M."/>
            <person name="Ellouze W."/>
            <person name="Ilyukhin E."/>
        </authorList>
    </citation>
    <scope>NUCLEOTIDE SEQUENCE [LARGE SCALE GENOMIC DNA]</scope>
    <source>
        <strain evidence="2 3">M42-189</strain>
    </source>
</reference>
<keyword evidence="1" id="KW-0539">Nucleus</keyword>
<proteinExistence type="predicted"/>
<keyword evidence="3" id="KW-1185">Reference proteome</keyword>
<name>A0ABR3RUJ9_9PLEO</name>
<evidence type="ECO:0000313" key="2">
    <source>
        <dbReference type="EMBL" id="KAL1608085.1"/>
    </source>
</evidence>
<dbReference type="InterPro" id="IPR036864">
    <property type="entry name" value="Zn2-C6_fun-type_DNA-bd_sf"/>
</dbReference>
<dbReference type="InterPro" id="IPR001138">
    <property type="entry name" value="Zn2Cys6_DnaBD"/>
</dbReference>
<dbReference type="EMBL" id="JAKJXO020000003">
    <property type="protein sequence ID" value="KAL1608085.1"/>
    <property type="molecule type" value="Genomic_DNA"/>
</dbReference>
<organism evidence="2 3">
    <name type="scientific">Paraconiothyrium brasiliense</name>
    <dbReference type="NCBI Taxonomy" id="300254"/>
    <lineage>
        <taxon>Eukaryota</taxon>
        <taxon>Fungi</taxon>
        <taxon>Dikarya</taxon>
        <taxon>Ascomycota</taxon>
        <taxon>Pezizomycotina</taxon>
        <taxon>Dothideomycetes</taxon>
        <taxon>Pleosporomycetidae</taxon>
        <taxon>Pleosporales</taxon>
        <taxon>Massarineae</taxon>
        <taxon>Didymosphaeriaceae</taxon>
        <taxon>Paraconiothyrium</taxon>
    </lineage>
</organism>
<dbReference type="CDD" id="cd00067">
    <property type="entry name" value="GAL4"/>
    <property type="match status" value="1"/>
</dbReference>
<dbReference type="SUPFAM" id="SSF57701">
    <property type="entry name" value="Zn2/Cys6 DNA-binding domain"/>
    <property type="match status" value="1"/>
</dbReference>
<gene>
    <name evidence="2" type="ORF">SLS60_003024</name>
</gene>
<protein>
    <recommendedName>
        <fullName evidence="4">Zn(2)-C6 fungal-type domain-containing protein</fullName>
    </recommendedName>
</protein>
<comment type="caution">
    <text evidence="2">The sequence shown here is derived from an EMBL/GenBank/DDBJ whole genome shotgun (WGS) entry which is preliminary data.</text>
</comment>
<sequence length="264" mass="29571">MGDRSLEGAGSENGVELWLEALNIEADHEGTRQKMTTTTPSTPRTKPLCLQRTIPQLFEEISPTDTNFSSDIVFDSPLSPSCNATLNPRWDTDTEASSLDDEDEARVRKELFCSVEKLDSNDVKPTIQSRASAQDLTTPLKHPLHGSAYPELTSDVDSLPRLVLDFDPEANHLICLSSCLQCVLSDLRCSRTLPSCSRCIRNGHGELCLAQRKRLHVEVFDEDDSVDTDPILLKVEGDDNDTYDKKFKLQDDVRYPSRLDTLKM</sequence>
<evidence type="ECO:0008006" key="4">
    <source>
        <dbReference type="Google" id="ProtNLM"/>
    </source>
</evidence>
<dbReference type="Proteomes" id="UP001521785">
    <property type="component" value="Unassembled WGS sequence"/>
</dbReference>